<evidence type="ECO:0000256" key="2">
    <source>
        <dbReference type="SAM" id="MobiDB-lite"/>
    </source>
</evidence>
<dbReference type="AlphaFoldDB" id="A0A507CDI5"/>
<dbReference type="Pfam" id="PF13639">
    <property type="entry name" value="zf-RING_2"/>
    <property type="match status" value="1"/>
</dbReference>
<dbReference type="InterPro" id="IPR001841">
    <property type="entry name" value="Znf_RING"/>
</dbReference>
<keyword evidence="1" id="KW-0479">Metal-binding</keyword>
<dbReference type="STRING" id="286115.A0A507CDI5"/>
<dbReference type="EMBL" id="QEAN01000468">
    <property type="protein sequence ID" value="TPX35603.1"/>
    <property type="molecule type" value="Genomic_DNA"/>
</dbReference>
<dbReference type="CDD" id="cd16448">
    <property type="entry name" value="RING-H2"/>
    <property type="match status" value="1"/>
</dbReference>
<dbReference type="Proteomes" id="UP000317494">
    <property type="component" value="Unassembled WGS sequence"/>
</dbReference>
<comment type="caution">
    <text evidence="5">The sequence shown here is derived from an EMBL/GenBank/DDBJ whole genome shotgun (WGS) entry which is preliminary data.</text>
</comment>
<feature type="chain" id="PRO_5021253203" description="RING-type domain-containing protein" evidence="3">
    <location>
        <begin position="34"/>
        <end position="630"/>
    </location>
</feature>
<sequence length="630" mass="71801">MKSNPHMPTKQMKPVLALVVFQLMVCAFNPALAMDGRDIVRSGSADRRGSRGRHGAMRSSYTGMTSDAIGHVDMMGGSSGIEGMVERLNIGTSQHAASSSRQDSPCPLSEYLADLTSMIEVTEKYWANPDIGMQELRLKAANMKQLLTEDLERIVTTSAKQSESESQEDKAEILEWVGKLPPRWRFEMVNVFNNLVCRLEGREPDARPQLLKTDPEVQEKYSYVISQIKWMFEELDEFINTLDPFGQLFALNALLPMRLGKRTHGDIMKVIEALWAELDFLMNVGDRSYFDNYIHKRLSRTYEWLEERSAGDNPWRNPEPDARPQLLKTDPGTSQHAASSPSGLHSTRPLTKYLAELKCIIETVERLCADPETDVQELRLKVAKVKLLWQEEFERIFPIGQSESESQEDKAEFMEWVGKQPPRWRFEMRKVFNNVVCRLEGREPDARPQLLKTDPEVQEKYSIVLGLIYDMFRELSNCEICQQMRDGWYAEGDIIKGIEDLLVTMDTLINVRKPRHFNSLIYNKLRSTYQWLEENSVGDNPWQNPGPSESSALQGPLESSVLQGPLESSVLQGPSESSALEGAEQCPICRDGIDAVSLMVLPCGHQLHRHCFYELAFRGNSCPLCRSRIW</sequence>
<proteinExistence type="predicted"/>
<feature type="domain" description="RING-type" evidence="4">
    <location>
        <begin position="586"/>
        <end position="626"/>
    </location>
</feature>
<protein>
    <recommendedName>
        <fullName evidence="4">RING-type domain-containing protein</fullName>
    </recommendedName>
</protein>
<dbReference type="PROSITE" id="PS50089">
    <property type="entry name" value="ZF_RING_2"/>
    <property type="match status" value="1"/>
</dbReference>
<keyword evidence="1" id="KW-0862">Zinc</keyword>
<dbReference type="SMART" id="SM00184">
    <property type="entry name" value="RING"/>
    <property type="match status" value="1"/>
</dbReference>
<dbReference type="GO" id="GO:0008270">
    <property type="term" value="F:zinc ion binding"/>
    <property type="evidence" value="ECO:0007669"/>
    <property type="project" value="UniProtKB-KW"/>
</dbReference>
<evidence type="ECO:0000259" key="4">
    <source>
        <dbReference type="PROSITE" id="PS50089"/>
    </source>
</evidence>
<reference evidence="5 6" key="1">
    <citation type="journal article" date="2019" name="Sci. Rep.">
        <title>Comparative genomics of chytrid fungi reveal insights into the obligate biotrophic and pathogenic lifestyle of Synchytrium endobioticum.</title>
        <authorList>
            <person name="van de Vossenberg B.T.L.H."/>
            <person name="Warris S."/>
            <person name="Nguyen H.D.T."/>
            <person name="van Gent-Pelzer M.P.E."/>
            <person name="Joly D.L."/>
            <person name="van de Geest H.C."/>
            <person name="Bonants P.J.M."/>
            <person name="Smith D.S."/>
            <person name="Levesque C.A."/>
            <person name="van der Lee T.A.J."/>
        </authorList>
    </citation>
    <scope>NUCLEOTIDE SEQUENCE [LARGE SCALE GENOMIC DNA]</scope>
    <source>
        <strain evidence="5 6">MB42</strain>
    </source>
</reference>
<keyword evidence="3" id="KW-0732">Signal</keyword>
<keyword evidence="6" id="KW-1185">Reference proteome</keyword>
<feature type="signal peptide" evidence="3">
    <location>
        <begin position="1"/>
        <end position="33"/>
    </location>
</feature>
<dbReference type="InterPro" id="IPR013083">
    <property type="entry name" value="Znf_RING/FYVE/PHD"/>
</dbReference>
<keyword evidence="1" id="KW-0863">Zinc-finger</keyword>
<dbReference type="SUPFAM" id="SSF57850">
    <property type="entry name" value="RING/U-box"/>
    <property type="match status" value="1"/>
</dbReference>
<organism evidence="5 6">
    <name type="scientific">Synchytrium endobioticum</name>
    <dbReference type="NCBI Taxonomy" id="286115"/>
    <lineage>
        <taxon>Eukaryota</taxon>
        <taxon>Fungi</taxon>
        <taxon>Fungi incertae sedis</taxon>
        <taxon>Chytridiomycota</taxon>
        <taxon>Chytridiomycota incertae sedis</taxon>
        <taxon>Chytridiomycetes</taxon>
        <taxon>Synchytriales</taxon>
        <taxon>Synchytriaceae</taxon>
        <taxon>Synchytrium</taxon>
    </lineage>
</organism>
<evidence type="ECO:0000256" key="1">
    <source>
        <dbReference type="PROSITE-ProRule" id="PRU00175"/>
    </source>
</evidence>
<evidence type="ECO:0000313" key="6">
    <source>
        <dbReference type="Proteomes" id="UP000317494"/>
    </source>
</evidence>
<accession>A0A507CDI5</accession>
<evidence type="ECO:0000256" key="3">
    <source>
        <dbReference type="SAM" id="SignalP"/>
    </source>
</evidence>
<feature type="region of interest" description="Disordered" evidence="2">
    <location>
        <begin position="309"/>
        <end position="345"/>
    </location>
</feature>
<gene>
    <name evidence="5" type="ORF">SeMB42_g07163</name>
</gene>
<dbReference type="Gene3D" id="3.30.40.10">
    <property type="entry name" value="Zinc/RING finger domain, C3HC4 (zinc finger)"/>
    <property type="match status" value="1"/>
</dbReference>
<feature type="region of interest" description="Disordered" evidence="2">
    <location>
        <begin position="42"/>
        <end position="62"/>
    </location>
</feature>
<name>A0A507CDI5_9FUNG</name>
<feature type="compositionally biased region" description="Polar residues" evidence="2">
    <location>
        <begin position="331"/>
        <end position="345"/>
    </location>
</feature>
<evidence type="ECO:0000313" key="5">
    <source>
        <dbReference type="EMBL" id="TPX35603.1"/>
    </source>
</evidence>
<dbReference type="VEuPathDB" id="FungiDB:SeMB42_g07163"/>